<reference evidence="2" key="1">
    <citation type="submission" date="2016-10" db="EMBL/GenBank/DDBJ databases">
        <authorList>
            <person name="Varghese N."/>
            <person name="Submissions S."/>
        </authorList>
    </citation>
    <scope>NUCLEOTIDE SEQUENCE [LARGE SCALE GENOMIC DNA]</scope>
    <source>
        <strain evidence="2">DSM 13234</strain>
    </source>
</reference>
<protein>
    <submittedName>
        <fullName evidence="1">Uncharacterized protein</fullName>
    </submittedName>
</protein>
<dbReference type="EMBL" id="FNWO01000012">
    <property type="protein sequence ID" value="SEH52839.1"/>
    <property type="molecule type" value="Genomic_DNA"/>
</dbReference>
<keyword evidence="2" id="KW-1185">Reference proteome</keyword>
<evidence type="ECO:0000313" key="1">
    <source>
        <dbReference type="EMBL" id="SEH52839.1"/>
    </source>
</evidence>
<accession>A0A1H6J1W3</accession>
<gene>
    <name evidence="1" type="ORF">SAMN04244559_02820</name>
</gene>
<organism evidence="1 2">
    <name type="scientific">Magnetospirillum fulvum</name>
    <name type="common">Rhodospirillum fulvum</name>
    <dbReference type="NCBI Taxonomy" id="1082"/>
    <lineage>
        <taxon>Bacteria</taxon>
        <taxon>Pseudomonadati</taxon>
        <taxon>Pseudomonadota</taxon>
        <taxon>Alphaproteobacteria</taxon>
        <taxon>Rhodospirillales</taxon>
        <taxon>Rhodospirillaceae</taxon>
        <taxon>Magnetospirillum</taxon>
    </lineage>
</organism>
<evidence type="ECO:0000313" key="2">
    <source>
        <dbReference type="Proteomes" id="UP000182983"/>
    </source>
</evidence>
<name>A0A1H6J1W3_MAGFU</name>
<sequence>MSDPIKILDGAVTLYQRTSNGARTWTARYKIKGAKGYVVAATGKRDLEEAKEVARERFYELTADHRRGIAIHSRTFSKAVEAYLEDQQVAFTTGKSPSGRCATIRRIRCAAGPAS</sequence>
<dbReference type="RefSeq" id="WP_139305606.1">
    <property type="nucleotide sequence ID" value="NZ_FNWO01000012.1"/>
</dbReference>
<proteinExistence type="predicted"/>
<dbReference type="Proteomes" id="UP000182983">
    <property type="component" value="Unassembled WGS sequence"/>
</dbReference>
<dbReference type="AlphaFoldDB" id="A0A1H6J1W3"/>
<dbReference type="OrthoDB" id="102994at2"/>